<dbReference type="InterPro" id="IPR003337">
    <property type="entry name" value="Trehalose_PPase"/>
</dbReference>
<dbReference type="Gene3D" id="3.40.50.1000">
    <property type="entry name" value="HAD superfamily/HAD-like"/>
    <property type="match status" value="1"/>
</dbReference>
<evidence type="ECO:0008006" key="9">
    <source>
        <dbReference type="Google" id="ProtNLM"/>
    </source>
</evidence>
<dbReference type="FunFam" id="3.40.50.2000:FF:000099">
    <property type="entry name" value="Alpha,alpha-trehalose phosphate synthase subunit, putative"/>
    <property type="match status" value="1"/>
</dbReference>
<evidence type="ECO:0000256" key="1">
    <source>
        <dbReference type="ARBA" id="ARBA00004496"/>
    </source>
</evidence>
<dbReference type="SUPFAM" id="SSF56784">
    <property type="entry name" value="HAD-like"/>
    <property type="match status" value="1"/>
</dbReference>
<dbReference type="InterPro" id="IPR036412">
    <property type="entry name" value="HAD-like_sf"/>
</dbReference>
<dbReference type="GO" id="GO:0005829">
    <property type="term" value="C:cytosol"/>
    <property type="evidence" value="ECO:0007669"/>
    <property type="project" value="TreeGrafter"/>
</dbReference>
<dbReference type="RefSeq" id="XP_022581451.1">
    <property type="nucleotide sequence ID" value="XM_022729292.1"/>
</dbReference>
<evidence type="ECO:0000256" key="5">
    <source>
        <dbReference type="ARBA" id="ARBA00022553"/>
    </source>
</evidence>
<comment type="similarity">
    <text evidence="2">In the N-terminal section; belongs to the glycosyltransferase 20 family.</text>
</comment>
<keyword evidence="8" id="KW-1185">Reference proteome</keyword>
<dbReference type="Proteomes" id="UP000184188">
    <property type="component" value="Unassembled WGS sequence"/>
</dbReference>
<dbReference type="InterPro" id="IPR006379">
    <property type="entry name" value="HAD-SF_hydro_IIB"/>
</dbReference>
<dbReference type="NCBIfam" id="TIGR01484">
    <property type="entry name" value="HAD-SF-IIB"/>
    <property type="match status" value="1"/>
</dbReference>
<dbReference type="STRING" id="1073090.A0A1L9SIL1"/>
<dbReference type="VEuPathDB" id="FungiDB:ASPZODRAFT_65292"/>
<dbReference type="CDD" id="cd03788">
    <property type="entry name" value="GT20_TPS"/>
    <property type="match status" value="1"/>
</dbReference>
<evidence type="ECO:0000256" key="2">
    <source>
        <dbReference type="ARBA" id="ARBA00005409"/>
    </source>
</evidence>
<dbReference type="AlphaFoldDB" id="A0A1L9SIL1"/>
<dbReference type="Pfam" id="PF00982">
    <property type="entry name" value="Glyco_transf_20"/>
    <property type="match status" value="1"/>
</dbReference>
<name>A0A1L9SIL1_9EURO</name>
<dbReference type="Gene3D" id="3.40.50.2000">
    <property type="entry name" value="Glycogen Phosphorylase B"/>
    <property type="match status" value="2"/>
</dbReference>
<comment type="similarity">
    <text evidence="3">In the C-terminal section; belongs to the trehalose phosphatase family.</text>
</comment>
<dbReference type="GeneID" id="34615756"/>
<dbReference type="GO" id="GO:0030234">
    <property type="term" value="F:enzyme regulator activity"/>
    <property type="evidence" value="ECO:0007669"/>
    <property type="project" value="UniProtKB-ARBA"/>
</dbReference>
<comment type="subcellular location">
    <subcellularLocation>
        <location evidence="1">Cytoplasm</location>
    </subcellularLocation>
</comment>
<evidence type="ECO:0000313" key="7">
    <source>
        <dbReference type="EMBL" id="OJJ46941.1"/>
    </source>
</evidence>
<dbReference type="GO" id="GO:0005946">
    <property type="term" value="C:alpha,alpha-trehalose-phosphate synthase complex (UDP-forming)"/>
    <property type="evidence" value="ECO:0007669"/>
    <property type="project" value="TreeGrafter"/>
</dbReference>
<proteinExistence type="inferred from homology"/>
<dbReference type="Pfam" id="PF02358">
    <property type="entry name" value="Trehalose_PPase"/>
    <property type="match status" value="1"/>
</dbReference>
<dbReference type="GO" id="GO:0004805">
    <property type="term" value="F:trehalose-phosphatase activity"/>
    <property type="evidence" value="ECO:0007669"/>
    <property type="project" value="TreeGrafter"/>
</dbReference>
<dbReference type="InterPro" id="IPR023214">
    <property type="entry name" value="HAD_sf"/>
</dbReference>
<dbReference type="PANTHER" id="PTHR10788:SF15">
    <property type="entry name" value="TREHALOSE SYNTHASE COMPLEX REGULATORY SUBUNIT TPS3-RELATED"/>
    <property type="match status" value="1"/>
</dbReference>
<dbReference type="SUPFAM" id="SSF53756">
    <property type="entry name" value="UDP-Glycosyltransferase/glycogen phosphorylase"/>
    <property type="match status" value="1"/>
</dbReference>
<evidence type="ECO:0000313" key="8">
    <source>
        <dbReference type="Proteomes" id="UP000184188"/>
    </source>
</evidence>
<accession>A0A1L9SIL1</accession>
<keyword evidence="5" id="KW-0597">Phosphoprotein</keyword>
<dbReference type="GO" id="GO:0003825">
    <property type="term" value="F:alpha,alpha-trehalose-phosphate synthase (UDP-forming) activity"/>
    <property type="evidence" value="ECO:0007669"/>
    <property type="project" value="TreeGrafter"/>
</dbReference>
<evidence type="ECO:0000256" key="3">
    <source>
        <dbReference type="ARBA" id="ARBA00006330"/>
    </source>
</evidence>
<reference evidence="8" key="1">
    <citation type="journal article" date="2017" name="Genome Biol.">
        <title>Comparative genomics reveals high biological diversity and specific adaptations in the industrially and medically important fungal genus Aspergillus.</title>
        <authorList>
            <person name="de Vries R.P."/>
            <person name="Riley R."/>
            <person name="Wiebenga A."/>
            <person name="Aguilar-Osorio G."/>
            <person name="Amillis S."/>
            <person name="Uchima C.A."/>
            <person name="Anderluh G."/>
            <person name="Asadollahi M."/>
            <person name="Askin M."/>
            <person name="Barry K."/>
            <person name="Battaglia E."/>
            <person name="Bayram O."/>
            <person name="Benocci T."/>
            <person name="Braus-Stromeyer S.A."/>
            <person name="Caldana C."/>
            <person name="Canovas D."/>
            <person name="Cerqueira G.C."/>
            <person name="Chen F."/>
            <person name="Chen W."/>
            <person name="Choi C."/>
            <person name="Clum A."/>
            <person name="Dos Santos R.A."/>
            <person name="Damasio A.R."/>
            <person name="Diallinas G."/>
            <person name="Emri T."/>
            <person name="Fekete E."/>
            <person name="Flipphi M."/>
            <person name="Freyberg S."/>
            <person name="Gallo A."/>
            <person name="Gournas C."/>
            <person name="Habgood R."/>
            <person name="Hainaut M."/>
            <person name="Harispe M.L."/>
            <person name="Henrissat B."/>
            <person name="Hilden K.S."/>
            <person name="Hope R."/>
            <person name="Hossain A."/>
            <person name="Karabika E."/>
            <person name="Karaffa L."/>
            <person name="Karanyi Z."/>
            <person name="Krasevec N."/>
            <person name="Kuo A."/>
            <person name="Kusch H."/>
            <person name="LaButti K."/>
            <person name="Lagendijk E.L."/>
            <person name="Lapidus A."/>
            <person name="Levasseur A."/>
            <person name="Lindquist E."/>
            <person name="Lipzen A."/>
            <person name="Logrieco A.F."/>
            <person name="MacCabe A."/>
            <person name="Maekelae M.R."/>
            <person name="Malavazi I."/>
            <person name="Melin P."/>
            <person name="Meyer V."/>
            <person name="Mielnichuk N."/>
            <person name="Miskei M."/>
            <person name="Molnar A.P."/>
            <person name="Mule G."/>
            <person name="Ngan C.Y."/>
            <person name="Orejas M."/>
            <person name="Orosz E."/>
            <person name="Ouedraogo J.P."/>
            <person name="Overkamp K.M."/>
            <person name="Park H.-S."/>
            <person name="Perrone G."/>
            <person name="Piumi F."/>
            <person name="Punt P.J."/>
            <person name="Ram A.F."/>
            <person name="Ramon A."/>
            <person name="Rauscher S."/>
            <person name="Record E."/>
            <person name="Riano-Pachon D.M."/>
            <person name="Robert V."/>
            <person name="Roehrig J."/>
            <person name="Ruller R."/>
            <person name="Salamov A."/>
            <person name="Salih N.S."/>
            <person name="Samson R.A."/>
            <person name="Sandor E."/>
            <person name="Sanguinetti M."/>
            <person name="Schuetze T."/>
            <person name="Sepcic K."/>
            <person name="Shelest E."/>
            <person name="Sherlock G."/>
            <person name="Sophianopoulou V."/>
            <person name="Squina F.M."/>
            <person name="Sun H."/>
            <person name="Susca A."/>
            <person name="Todd R.B."/>
            <person name="Tsang A."/>
            <person name="Unkles S.E."/>
            <person name="van de Wiele N."/>
            <person name="van Rossen-Uffink D."/>
            <person name="Oliveira J.V."/>
            <person name="Vesth T.C."/>
            <person name="Visser J."/>
            <person name="Yu J.-H."/>
            <person name="Zhou M."/>
            <person name="Andersen M.R."/>
            <person name="Archer D.B."/>
            <person name="Baker S.E."/>
            <person name="Benoit I."/>
            <person name="Brakhage A.A."/>
            <person name="Braus G.H."/>
            <person name="Fischer R."/>
            <person name="Frisvad J.C."/>
            <person name="Goldman G.H."/>
            <person name="Houbraken J."/>
            <person name="Oakley B."/>
            <person name="Pocsi I."/>
            <person name="Scazzocchio C."/>
            <person name="Seiboth B."/>
            <person name="vanKuyk P.A."/>
            <person name="Wortman J."/>
            <person name="Dyer P.S."/>
            <person name="Grigoriev I.V."/>
        </authorList>
    </citation>
    <scope>NUCLEOTIDE SEQUENCE [LARGE SCALE GENOMIC DNA]</scope>
    <source>
        <strain evidence="8">CBS 506.65</strain>
    </source>
</reference>
<dbReference type="GO" id="GO:0005992">
    <property type="term" value="P:trehalose biosynthetic process"/>
    <property type="evidence" value="ECO:0007669"/>
    <property type="project" value="InterPro"/>
</dbReference>
<dbReference type="EMBL" id="KV878341">
    <property type="protein sequence ID" value="OJJ46941.1"/>
    <property type="molecule type" value="Genomic_DNA"/>
</dbReference>
<organism evidence="7 8">
    <name type="scientific">Penicilliopsis zonata CBS 506.65</name>
    <dbReference type="NCBI Taxonomy" id="1073090"/>
    <lineage>
        <taxon>Eukaryota</taxon>
        <taxon>Fungi</taxon>
        <taxon>Dikarya</taxon>
        <taxon>Ascomycota</taxon>
        <taxon>Pezizomycotina</taxon>
        <taxon>Eurotiomycetes</taxon>
        <taxon>Eurotiomycetidae</taxon>
        <taxon>Eurotiales</taxon>
        <taxon>Aspergillaceae</taxon>
        <taxon>Penicilliopsis</taxon>
    </lineage>
</organism>
<protein>
    <recommendedName>
        <fullName evidence="9">Alpha,alpha-trehalose phosphate synthase subunit</fullName>
    </recommendedName>
</protein>
<gene>
    <name evidence="7" type="ORF">ASPZODRAFT_65292</name>
</gene>
<dbReference type="Gene3D" id="3.30.70.1020">
    <property type="entry name" value="Trehalose-6-phosphate phosphatase related protein, domain 2"/>
    <property type="match status" value="1"/>
</dbReference>
<keyword evidence="4" id="KW-0963">Cytoplasm</keyword>
<dbReference type="PANTHER" id="PTHR10788">
    <property type="entry name" value="TREHALOSE-6-PHOSPHATE SYNTHASE"/>
    <property type="match status" value="1"/>
</dbReference>
<dbReference type="FunFam" id="3.40.50.2000:FF:000036">
    <property type="entry name" value="Alpha,alpha-trehalose-phosphate synthase subunit Tps2"/>
    <property type="match status" value="1"/>
</dbReference>
<dbReference type="InterPro" id="IPR001830">
    <property type="entry name" value="Glyco_trans_20"/>
</dbReference>
<evidence type="ECO:0000256" key="4">
    <source>
        <dbReference type="ARBA" id="ARBA00022490"/>
    </source>
</evidence>
<sequence>MTVFVASVFLPYTIDFQATESRHARRTSSNGHGSIDSSVVGRLADARRQRRKTLSFSMTPGATTDDERIFKSYVSRSAGEIPIADDPNGPRPSEPRSVSWGQSRKFNQPPPKALIHPAPSILSRSGGDQIDGQFAADGSLTNPEPEEGHSPRAALSDMDWVVKAAEQGNGGLRNAVHAAVDAGLLTDQMWVGTLGMPTDLLKDETRASISETLEDEFNSLTVFVDDHEFQGHYSHFCRTVLWPAFHYQMQESPRHTEYDDYSWKQYVKVNEAFANTILAHWRPGDSIWINDYHLLLLPTLLREKLPHVKIGFFMHAAFPSSEVFRCLTARNSMINGLLGSDLIGFQTDEYCHHFLHTCSRLLGLEVSVDGVQLRDRFVRVQTLPFGVDPNSLDELRQSTEVKNWIANIRSRYEGKHLIVARDRLDGPGGIKQKLLGYELFLKRYPKWRENVVLIQVSSSNSEIPELEAQVSKIAMRVNSVYSTLTHQPLVLLRQDISYSQFLALMSVAEIFMVTSLREGMNLTSHDYINCQDGRISNQCHGSLILSEFTGSASIFSGHDLLVNPWDYQQCADAINKALDMSPEEKWKNWEFLMDKKAPFTATGWCESFGKALDAAHSAQLSREPSHLSALSLDALQQSYGTSSLRLFLLEDESTTAPANSVPSEKAIAQLEVLLQDPKNVVYITSSKSSEQLRSLLPDLPPTVGLITENGCFLRGNGAATWEELFDATKTKDWRDGIRRVVEYFQERTEGSWVEERGSSLTFRYDQAQDPEIASRQASDLADQINGSRGNEAIRVVLTQGTVSFEPLDVTKATAAEIAFQRLPKTPDFVFVAGGARGDEALFRWANQLVIDGRAPNVTTLTVGHHATEAKAVLPDDLNISDVLGDLCVAGSGK</sequence>
<evidence type="ECO:0000256" key="6">
    <source>
        <dbReference type="SAM" id="MobiDB-lite"/>
    </source>
</evidence>
<feature type="region of interest" description="Disordered" evidence="6">
    <location>
        <begin position="79"/>
        <end position="152"/>
    </location>
</feature>
<dbReference type="OrthoDB" id="755951at2759"/>